<comment type="caution">
    <text evidence="1">The sequence shown here is derived from an EMBL/GenBank/DDBJ whole genome shotgun (WGS) entry which is preliminary data.</text>
</comment>
<dbReference type="AlphaFoldDB" id="A0A845F477"/>
<gene>
    <name evidence="1" type="ORF">GLW07_19480</name>
</gene>
<protein>
    <submittedName>
        <fullName evidence="1">Uncharacterized protein</fullName>
    </submittedName>
</protein>
<accession>A0A845F477</accession>
<dbReference type="Proteomes" id="UP000447833">
    <property type="component" value="Unassembled WGS sequence"/>
</dbReference>
<evidence type="ECO:0000313" key="2">
    <source>
        <dbReference type="Proteomes" id="UP000447833"/>
    </source>
</evidence>
<dbReference type="RefSeq" id="WP_159781189.1">
    <property type="nucleotide sequence ID" value="NZ_WMEY01000008.1"/>
</dbReference>
<reference evidence="1 2" key="1">
    <citation type="submission" date="2019-11" db="EMBL/GenBank/DDBJ databases">
        <title>Genome sequences of 17 halophilic strains isolated from different environments.</title>
        <authorList>
            <person name="Furrow R.E."/>
        </authorList>
    </citation>
    <scope>NUCLEOTIDE SEQUENCE [LARGE SCALE GENOMIC DNA]</scope>
    <source>
        <strain evidence="1 2">22506_14_FS</strain>
    </source>
</reference>
<sequence length="83" mass="9451">MMKPTEIEEKATCRMCETEYTWFIPIAKEDVHANDRVEATGITTKSSQAPIVELHVLAECPVCGILNRFDHSYDRTNVYVESS</sequence>
<evidence type="ECO:0000313" key="1">
    <source>
        <dbReference type="EMBL" id="MYL65544.1"/>
    </source>
</evidence>
<organism evidence="1 2">
    <name type="scientific">Guptibacillus hwajinpoensis</name>
    <dbReference type="NCBI Taxonomy" id="208199"/>
    <lineage>
        <taxon>Bacteria</taxon>
        <taxon>Bacillati</taxon>
        <taxon>Bacillota</taxon>
        <taxon>Bacilli</taxon>
        <taxon>Bacillales</taxon>
        <taxon>Guptibacillaceae</taxon>
        <taxon>Guptibacillus</taxon>
    </lineage>
</organism>
<dbReference type="EMBL" id="WMEY01000008">
    <property type="protein sequence ID" value="MYL65544.1"/>
    <property type="molecule type" value="Genomic_DNA"/>
</dbReference>
<proteinExistence type="predicted"/>
<name>A0A845F477_9BACL</name>